<sequence>MTALPRLMVAPNGARRVKSDHPAIPLTLPEIIETARDCAAAGADGMHLHLRDAAGRHLLDAGLYREALGELQSALPGLVVQITTEAVGIYDAPHQRHVALHSGATLVSAALREMTHQTEDAMATAFYLSCAEQGIAVQHILYDTSDFDLLTRLLPENLLRDPGLQLIFVLGRYSRDQESAPSDLVPFTKRLSDVNPEADWAVCAFGRGETACLVEAHKRGGKLRVGFENSLWHGDGRQATDNAERVRDVLRACGQHGDAIATREGG</sequence>
<keyword evidence="6" id="KW-1185">Reference proteome</keyword>
<dbReference type="InterPro" id="IPR008567">
    <property type="entry name" value="BKACE"/>
</dbReference>
<dbReference type="Gene3D" id="3.20.20.70">
    <property type="entry name" value="Aldolase class I"/>
    <property type="match status" value="1"/>
</dbReference>
<evidence type="ECO:0000313" key="6">
    <source>
        <dbReference type="Proteomes" id="UP000322545"/>
    </source>
</evidence>
<evidence type="ECO:0000256" key="1">
    <source>
        <dbReference type="ARBA" id="ARBA00001947"/>
    </source>
</evidence>
<name>A0A1M6ZPZ2_9RHOB</name>
<keyword evidence="3" id="KW-0479">Metal-binding</keyword>
<dbReference type="PANTHER" id="PTHR37418">
    <property type="entry name" value="3-KETO-5-AMINOHEXANOATE CLEAVAGE ENZYME-RELATED"/>
    <property type="match status" value="1"/>
</dbReference>
<protein>
    <submittedName>
        <fullName evidence="5">Uncharacterized conserved protein, DUF849 family</fullName>
    </submittedName>
</protein>
<keyword evidence="4" id="KW-0862">Zinc</keyword>
<dbReference type="InterPro" id="IPR013785">
    <property type="entry name" value="Aldolase_TIM"/>
</dbReference>
<organism evidence="5 6">
    <name type="scientific">Roseovarius litoreus</name>
    <dbReference type="NCBI Taxonomy" id="1155722"/>
    <lineage>
        <taxon>Bacteria</taxon>
        <taxon>Pseudomonadati</taxon>
        <taxon>Pseudomonadota</taxon>
        <taxon>Alphaproteobacteria</taxon>
        <taxon>Rhodobacterales</taxon>
        <taxon>Roseobacteraceae</taxon>
        <taxon>Roseovarius</taxon>
    </lineage>
</organism>
<evidence type="ECO:0000313" key="5">
    <source>
        <dbReference type="EMBL" id="SHL32514.1"/>
    </source>
</evidence>
<evidence type="ECO:0000256" key="2">
    <source>
        <dbReference type="ARBA" id="ARBA00022679"/>
    </source>
</evidence>
<dbReference type="EMBL" id="FRCB01000001">
    <property type="protein sequence ID" value="SHL32514.1"/>
    <property type="molecule type" value="Genomic_DNA"/>
</dbReference>
<reference evidence="5 6" key="1">
    <citation type="submission" date="2016-11" db="EMBL/GenBank/DDBJ databases">
        <authorList>
            <person name="Varghese N."/>
            <person name="Submissions S."/>
        </authorList>
    </citation>
    <scope>NUCLEOTIDE SEQUENCE [LARGE SCALE GENOMIC DNA]</scope>
    <source>
        <strain evidence="5 6">DSM 28249</strain>
    </source>
</reference>
<dbReference type="RefSeq" id="WP_149777756.1">
    <property type="nucleotide sequence ID" value="NZ_FRCB01000001.1"/>
</dbReference>
<proteinExistence type="predicted"/>
<gene>
    <name evidence="5" type="ORF">SAMN05443432_101142</name>
</gene>
<dbReference type="PANTHER" id="PTHR37418:SF2">
    <property type="entry name" value="3-KETO-5-AMINOHEXANOATE CLEAVAGE ENZYME"/>
    <property type="match status" value="1"/>
</dbReference>
<dbReference type="GO" id="GO:0046872">
    <property type="term" value="F:metal ion binding"/>
    <property type="evidence" value="ECO:0007669"/>
    <property type="project" value="UniProtKB-KW"/>
</dbReference>
<dbReference type="Pfam" id="PF05853">
    <property type="entry name" value="BKACE"/>
    <property type="match status" value="1"/>
</dbReference>
<dbReference type="AlphaFoldDB" id="A0A1M6ZPZ2"/>
<comment type="cofactor">
    <cofactor evidence="1">
        <name>Zn(2+)</name>
        <dbReference type="ChEBI" id="CHEBI:29105"/>
    </cofactor>
</comment>
<accession>A0A1M6ZPZ2</accession>
<evidence type="ECO:0000256" key="3">
    <source>
        <dbReference type="ARBA" id="ARBA00022723"/>
    </source>
</evidence>
<dbReference type="Proteomes" id="UP000322545">
    <property type="component" value="Unassembled WGS sequence"/>
</dbReference>
<keyword evidence="2" id="KW-0808">Transferase</keyword>
<evidence type="ECO:0000256" key="4">
    <source>
        <dbReference type="ARBA" id="ARBA00022833"/>
    </source>
</evidence>
<dbReference type="GO" id="GO:0043720">
    <property type="term" value="F:3-keto-5-aminohexanoate cleavage activity"/>
    <property type="evidence" value="ECO:0007669"/>
    <property type="project" value="InterPro"/>
</dbReference>